<evidence type="ECO:0000313" key="12">
    <source>
        <dbReference type="EMBL" id="KEZ91523.1"/>
    </source>
</evidence>
<keyword evidence="4 11" id="KW-0378">Hydrolase</keyword>
<feature type="binding site" evidence="10">
    <location>
        <position position="162"/>
    </location>
    <ligand>
        <name>substrate</name>
    </ligand>
</feature>
<evidence type="ECO:0000256" key="11">
    <source>
        <dbReference type="RuleBase" id="RU361175"/>
    </source>
</evidence>
<evidence type="ECO:0000256" key="6">
    <source>
        <dbReference type="ARBA" id="ARBA00023277"/>
    </source>
</evidence>
<feature type="binding site" evidence="10">
    <location>
        <position position="301"/>
    </location>
    <ligand>
        <name>substrate</name>
    </ligand>
</feature>
<dbReference type="Gene3D" id="3.20.20.80">
    <property type="entry name" value="Glycosidases"/>
    <property type="match status" value="1"/>
</dbReference>
<dbReference type="GO" id="GO:0030245">
    <property type="term" value="P:cellulose catabolic process"/>
    <property type="evidence" value="ECO:0007669"/>
    <property type="project" value="UniProtKB-KW"/>
</dbReference>
<feature type="binding site" evidence="10">
    <location>
        <position position="403"/>
    </location>
    <ligand>
        <name>substrate</name>
    </ligand>
</feature>
<comment type="caution">
    <text evidence="12">The sequence shown here is derived from an EMBL/GenBank/DDBJ whole genome shotgun (WGS) entry which is preliminary data.</text>
</comment>
<evidence type="ECO:0000256" key="3">
    <source>
        <dbReference type="ARBA" id="ARBA00012744"/>
    </source>
</evidence>
<accession>A0A084JRD9</accession>
<feature type="active site" description="Proton donor" evidence="9">
    <location>
        <position position="163"/>
    </location>
</feature>
<dbReference type="RefSeq" id="WP_038277505.1">
    <property type="nucleotide sequence ID" value="NZ_JPME01000003.1"/>
</dbReference>
<dbReference type="InterPro" id="IPR017736">
    <property type="entry name" value="Glyco_hydro_1_beta-glucosidase"/>
</dbReference>
<dbReference type="FunFam" id="3.20.20.80:FF:000004">
    <property type="entry name" value="Beta-glucosidase 6-phospho-beta-glucosidase"/>
    <property type="match status" value="1"/>
</dbReference>
<dbReference type="GO" id="GO:0005829">
    <property type="term" value="C:cytosol"/>
    <property type="evidence" value="ECO:0007669"/>
    <property type="project" value="TreeGrafter"/>
</dbReference>
<evidence type="ECO:0000256" key="4">
    <source>
        <dbReference type="ARBA" id="ARBA00022801"/>
    </source>
</evidence>
<dbReference type="STRING" id="29354.IO98_02240"/>
<evidence type="ECO:0000313" key="13">
    <source>
        <dbReference type="Proteomes" id="UP000028525"/>
    </source>
</evidence>
<dbReference type="EMBL" id="JPME01000003">
    <property type="protein sequence ID" value="KEZ91523.1"/>
    <property type="molecule type" value="Genomic_DNA"/>
</dbReference>
<organism evidence="12 13">
    <name type="scientific">Lacrimispora celerecrescens</name>
    <dbReference type="NCBI Taxonomy" id="29354"/>
    <lineage>
        <taxon>Bacteria</taxon>
        <taxon>Bacillati</taxon>
        <taxon>Bacillota</taxon>
        <taxon>Clostridia</taxon>
        <taxon>Lachnospirales</taxon>
        <taxon>Lachnospiraceae</taxon>
        <taxon>Lacrimispora</taxon>
    </lineage>
</organism>
<dbReference type="SUPFAM" id="SSF51445">
    <property type="entry name" value="(Trans)glycosidases"/>
    <property type="match status" value="1"/>
</dbReference>
<sequence>MNFKKDFVWGTATSSYQIEGGAQEDGKGLSIWDVFAREGGRTFEGHTGEVACDHYHRMKEDVALLGELGVKAYRFSISWPRIFPKGFGSLNEKGLKFYSDLVDELLKYGITPYVTLYHWDYPNDLEMQGGWLNPASPEWFASYAETVAKALGDRVKHFFTFNEPQIFTWLGYDKCTHAPGIKYPAERLLLMCRHIALAHGRAVQEIREWVTDSRVGYAPTCGNAYWPVDETDELINAARRLQNSFGIEDWIHSSAFWNELFLKGTFHEQSKELFGPLLPVITEEEQKLISQPLDFCGMNLYQGTSVSFDSQGKLLLGKLPVGHGKTGMGWPITPKAMYWAVRNFYETYRLPVIITENGMSALDVVSLDGGVHDPGRIDYLHRYLKELERAIIDGVDVTGYFLWSFMDNFEWEKGYDDRFGIVFVDYKNQTRIPKDSFYWYRDLIKEKIQ</sequence>
<evidence type="ECO:0000256" key="7">
    <source>
        <dbReference type="ARBA" id="ARBA00023295"/>
    </source>
</evidence>
<evidence type="ECO:0000256" key="9">
    <source>
        <dbReference type="PIRSR" id="PIRSR617736-1"/>
    </source>
</evidence>
<evidence type="ECO:0000256" key="1">
    <source>
        <dbReference type="ARBA" id="ARBA00000448"/>
    </source>
</evidence>
<feature type="binding site" evidence="10">
    <location>
        <begin position="410"/>
        <end position="411"/>
    </location>
    <ligand>
        <name>substrate</name>
    </ligand>
</feature>
<dbReference type="NCBIfam" id="TIGR03356">
    <property type="entry name" value="BGL"/>
    <property type="match status" value="1"/>
</dbReference>
<keyword evidence="5" id="KW-0136">Cellulose degradation</keyword>
<name>A0A084JRD9_9FIRM</name>
<protein>
    <recommendedName>
        <fullName evidence="3 11">Beta-glucosidase</fullName>
        <ecNumber evidence="3 11">3.2.1.21</ecNumber>
    </recommendedName>
</protein>
<dbReference type="Pfam" id="PF00232">
    <property type="entry name" value="Glyco_hydro_1"/>
    <property type="match status" value="1"/>
</dbReference>
<dbReference type="GO" id="GO:0008422">
    <property type="term" value="F:beta-glucosidase activity"/>
    <property type="evidence" value="ECO:0007669"/>
    <property type="project" value="UniProtKB-EC"/>
</dbReference>
<proteinExistence type="inferred from homology"/>
<dbReference type="InterPro" id="IPR017853">
    <property type="entry name" value="GH"/>
</dbReference>
<dbReference type="PROSITE" id="PS00653">
    <property type="entry name" value="GLYCOSYL_HYDROL_F1_2"/>
    <property type="match status" value="1"/>
</dbReference>
<gene>
    <name evidence="12" type="ORF">IO98_02240</name>
</gene>
<feature type="active site" description="Nucleophile" evidence="9">
    <location>
        <position position="356"/>
    </location>
</feature>
<dbReference type="OrthoDB" id="2339329at2"/>
<comment type="catalytic activity">
    <reaction evidence="1 11">
        <text>Hydrolysis of terminal, non-reducing beta-D-glucosyl residues with release of beta-D-glucose.</text>
        <dbReference type="EC" id="3.2.1.21"/>
    </reaction>
</comment>
<dbReference type="PANTHER" id="PTHR10353">
    <property type="entry name" value="GLYCOSYL HYDROLASE"/>
    <property type="match status" value="1"/>
</dbReference>
<dbReference type="PRINTS" id="PR00131">
    <property type="entry name" value="GLHYDRLASE1"/>
</dbReference>
<dbReference type="Proteomes" id="UP000028525">
    <property type="component" value="Unassembled WGS sequence"/>
</dbReference>
<feature type="binding site" evidence="10">
    <location>
        <position position="118"/>
    </location>
    <ligand>
        <name>substrate</name>
    </ligand>
</feature>
<reference evidence="12 13" key="1">
    <citation type="submission" date="2014-07" db="EMBL/GenBank/DDBJ databases">
        <title>Draft genome of Clostridium celerecrescens 152B isolated from sediments associated with methane hydrate from Krishna Godavari basin.</title>
        <authorList>
            <person name="Honkalas V.S."/>
            <person name="Dabir A.P."/>
            <person name="Arora P."/>
            <person name="Dhakephalkar P.K."/>
        </authorList>
    </citation>
    <scope>NUCLEOTIDE SEQUENCE [LARGE SCALE GENOMIC DNA]</scope>
    <source>
        <strain evidence="12 13">152B</strain>
    </source>
</reference>
<evidence type="ECO:0000256" key="2">
    <source>
        <dbReference type="ARBA" id="ARBA00010838"/>
    </source>
</evidence>
<dbReference type="EC" id="3.2.1.21" evidence="3 11"/>
<evidence type="ECO:0000256" key="8">
    <source>
        <dbReference type="ARBA" id="ARBA00023326"/>
    </source>
</evidence>
<keyword evidence="13" id="KW-1185">Reference proteome</keyword>
<keyword evidence="8" id="KW-0624">Polysaccharide degradation</keyword>
<dbReference type="PANTHER" id="PTHR10353:SF36">
    <property type="entry name" value="LP05116P"/>
    <property type="match status" value="1"/>
</dbReference>
<evidence type="ECO:0000256" key="10">
    <source>
        <dbReference type="PIRSR" id="PIRSR617736-2"/>
    </source>
</evidence>
<evidence type="ECO:0000256" key="5">
    <source>
        <dbReference type="ARBA" id="ARBA00023001"/>
    </source>
</evidence>
<dbReference type="InterPro" id="IPR033132">
    <property type="entry name" value="GH_1_N_CS"/>
</dbReference>
<keyword evidence="7 11" id="KW-0326">Glycosidase</keyword>
<dbReference type="InterPro" id="IPR001360">
    <property type="entry name" value="Glyco_hydro_1"/>
</dbReference>
<dbReference type="AlphaFoldDB" id="A0A084JRD9"/>
<feature type="binding site" evidence="10">
    <location>
        <position position="17"/>
    </location>
    <ligand>
        <name>substrate</name>
    </ligand>
</feature>
<comment type="similarity">
    <text evidence="2 11">Belongs to the glycosyl hydrolase 1 family.</text>
</comment>
<keyword evidence="6" id="KW-0119">Carbohydrate metabolism</keyword>